<dbReference type="RefSeq" id="WP_096232585.1">
    <property type="nucleotide sequence ID" value="NZ_CP023422.1"/>
</dbReference>
<evidence type="ECO:0000256" key="1">
    <source>
        <dbReference type="SAM" id="Phobius"/>
    </source>
</evidence>
<organism evidence="2 3">
    <name type="scientific">Janthinobacterium svalbardensis</name>
    <dbReference type="NCBI Taxonomy" id="368607"/>
    <lineage>
        <taxon>Bacteria</taxon>
        <taxon>Pseudomonadati</taxon>
        <taxon>Pseudomonadota</taxon>
        <taxon>Betaproteobacteria</taxon>
        <taxon>Burkholderiales</taxon>
        <taxon>Oxalobacteraceae</taxon>
        <taxon>Janthinobacterium</taxon>
    </lineage>
</organism>
<keyword evidence="1" id="KW-0812">Transmembrane</keyword>
<accession>A0A290WPP6</accession>
<protein>
    <recommendedName>
        <fullName evidence="4">Transmembrane protein</fullName>
    </recommendedName>
</protein>
<dbReference type="Proteomes" id="UP000218437">
    <property type="component" value="Chromosome"/>
</dbReference>
<feature type="transmembrane region" description="Helical" evidence="1">
    <location>
        <begin position="83"/>
        <end position="105"/>
    </location>
</feature>
<feature type="transmembrane region" description="Helical" evidence="1">
    <location>
        <begin position="51"/>
        <end position="71"/>
    </location>
</feature>
<proteinExistence type="predicted"/>
<dbReference type="EMBL" id="CP023422">
    <property type="protein sequence ID" value="ATD58833.1"/>
    <property type="molecule type" value="Genomic_DNA"/>
</dbReference>
<keyword evidence="1" id="KW-1133">Transmembrane helix</keyword>
<sequence length="123" mass="13830">MSFEHRKTRALELLSSTGMARSHYAPPLIRLLWKAGVQVAPPHFQSFLRTALGMGLWFGMFWGLIMWIFFWSRPDAATPLSPLAALVAACAAGSLFGIAMASVYARDRRKHQLPVWTALDEQR</sequence>
<evidence type="ECO:0000313" key="3">
    <source>
        <dbReference type="Proteomes" id="UP000218437"/>
    </source>
</evidence>
<dbReference type="Pfam" id="PF19942">
    <property type="entry name" value="DUF6404"/>
    <property type="match status" value="1"/>
</dbReference>
<keyword evidence="1" id="KW-0472">Membrane</keyword>
<dbReference type="InterPro" id="IPR045644">
    <property type="entry name" value="DUF6404"/>
</dbReference>
<name>A0A290WPP6_9BURK</name>
<evidence type="ECO:0000313" key="2">
    <source>
        <dbReference type="EMBL" id="ATD58833.1"/>
    </source>
</evidence>
<dbReference type="KEGG" id="jsv:CNX70_00460"/>
<dbReference type="AlphaFoldDB" id="A0A290WPP6"/>
<gene>
    <name evidence="2" type="ORF">CNX70_00460</name>
</gene>
<evidence type="ECO:0008006" key="4">
    <source>
        <dbReference type="Google" id="ProtNLM"/>
    </source>
</evidence>
<keyword evidence="3" id="KW-1185">Reference proteome</keyword>
<reference evidence="2 3" key="1">
    <citation type="submission" date="2017-09" db="EMBL/GenBank/DDBJ databases">
        <title>Complete genome sequence of Janthinobacterium svalbardensis PAMC 27463.</title>
        <authorList>
            <person name="Cho Y.-J."/>
            <person name="Cho A."/>
            <person name="Kim O.-S."/>
            <person name="Lee J.-I."/>
        </authorList>
    </citation>
    <scope>NUCLEOTIDE SEQUENCE [LARGE SCALE GENOMIC DNA]</scope>
    <source>
        <strain evidence="2 3">PAMC 27463</strain>
    </source>
</reference>